<dbReference type="PANTHER" id="PTHR43874:SF206">
    <property type="entry name" value="RESPONSE REGULATOR RECEIVER DOMAIN PROTEIN"/>
    <property type="match status" value="1"/>
</dbReference>
<dbReference type="Pfam" id="PF00072">
    <property type="entry name" value="Response_reg"/>
    <property type="match status" value="1"/>
</dbReference>
<name>A0A396HR88_MEDTR</name>
<dbReference type="PANTHER" id="PTHR43874">
    <property type="entry name" value="TWO-COMPONENT RESPONSE REGULATOR"/>
    <property type="match status" value="1"/>
</dbReference>
<evidence type="ECO:0000256" key="2">
    <source>
        <dbReference type="ARBA" id="ARBA00023012"/>
    </source>
</evidence>
<feature type="domain" description="Response regulatory" evidence="8">
    <location>
        <begin position="15"/>
        <end position="138"/>
    </location>
</feature>
<dbReference type="AlphaFoldDB" id="A0A396HR88"/>
<keyword evidence="6" id="KW-0597">Phosphoprotein</keyword>
<evidence type="ECO:0000313" key="9">
    <source>
        <dbReference type="EMBL" id="RHN55860.1"/>
    </source>
</evidence>
<evidence type="ECO:0000256" key="3">
    <source>
        <dbReference type="ARBA" id="ARBA00023015"/>
    </source>
</evidence>
<dbReference type="InterPro" id="IPR011006">
    <property type="entry name" value="CheY-like_superfamily"/>
</dbReference>
<keyword evidence="5" id="KW-0539">Nucleus</keyword>
<dbReference type="Proteomes" id="UP000265566">
    <property type="component" value="Chromosome 5"/>
</dbReference>
<evidence type="ECO:0000256" key="7">
    <source>
        <dbReference type="SAM" id="MobiDB-lite"/>
    </source>
</evidence>
<evidence type="ECO:0000256" key="6">
    <source>
        <dbReference type="PROSITE-ProRule" id="PRU00169"/>
    </source>
</evidence>
<dbReference type="SUPFAM" id="SSF52172">
    <property type="entry name" value="CheY-like"/>
    <property type="match status" value="1"/>
</dbReference>
<gene>
    <name evidence="9" type="ORF">MtrunA17_Chr5g0423031</name>
</gene>
<dbReference type="PROSITE" id="PS50110">
    <property type="entry name" value="RESPONSE_REGULATORY"/>
    <property type="match status" value="1"/>
</dbReference>
<keyword evidence="3" id="KW-0805">Transcription regulation</keyword>
<comment type="subcellular location">
    <subcellularLocation>
        <location evidence="1">Nucleus</location>
    </subcellularLocation>
</comment>
<evidence type="ECO:0000256" key="1">
    <source>
        <dbReference type="ARBA" id="ARBA00004123"/>
    </source>
</evidence>
<dbReference type="Gene3D" id="3.40.50.2300">
    <property type="match status" value="1"/>
</dbReference>
<feature type="compositionally biased region" description="Basic and acidic residues" evidence="7">
    <location>
        <begin position="136"/>
        <end position="153"/>
    </location>
</feature>
<dbReference type="GO" id="GO:0009736">
    <property type="term" value="P:cytokinin-activated signaling pathway"/>
    <property type="evidence" value="ECO:0007669"/>
    <property type="project" value="InterPro"/>
</dbReference>
<dbReference type="GO" id="GO:0003677">
    <property type="term" value="F:DNA binding"/>
    <property type="evidence" value="ECO:0007669"/>
    <property type="project" value="InterPro"/>
</dbReference>
<accession>A0A396HR88</accession>
<evidence type="ECO:0000259" key="8">
    <source>
        <dbReference type="PROSITE" id="PS50110"/>
    </source>
</evidence>
<dbReference type="InterPro" id="IPR001789">
    <property type="entry name" value="Sig_transdc_resp-reg_receiver"/>
</dbReference>
<evidence type="ECO:0000256" key="4">
    <source>
        <dbReference type="ARBA" id="ARBA00023163"/>
    </source>
</evidence>
<sequence>MAVFIDNPSFPDGLNVIAIDHDTTFLNTIEEMCNRCHYQVTKCNTASEALNLLERKDCFDVMLIDAHMPNMDAYDFVQHATGQLNIPVIKAKPKVILKRIDIHGLSAGHVASHLQKYRNYLKRSIDEKKCGKKKSKPSDDFEAQRIDRNQHDDVQDEWIDQDESYPRVQDDAQQIRQYSQLFF</sequence>
<dbReference type="InterPro" id="IPR006447">
    <property type="entry name" value="Myb_dom_plants"/>
</dbReference>
<keyword evidence="4" id="KW-0804">Transcription</keyword>
<dbReference type="Gramene" id="rna31137">
    <property type="protein sequence ID" value="RHN55860.1"/>
    <property type="gene ID" value="gene31137"/>
</dbReference>
<dbReference type="InterPro" id="IPR045279">
    <property type="entry name" value="ARR-like"/>
</dbReference>
<dbReference type="NCBIfam" id="TIGR01557">
    <property type="entry name" value="myb_SHAQKYF"/>
    <property type="match status" value="1"/>
</dbReference>
<dbReference type="GO" id="GO:0005634">
    <property type="term" value="C:nucleus"/>
    <property type="evidence" value="ECO:0007669"/>
    <property type="project" value="UniProtKB-SubCell"/>
</dbReference>
<dbReference type="GO" id="GO:0000160">
    <property type="term" value="P:phosphorelay signal transduction system"/>
    <property type="evidence" value="ECO:0007669"/>
    <property type="project" value="UniProtKB-KW"/>
</dbReference>
<protein>
    <submittedName>
        <fullName evidence="9">Putative response regulator and transcription factor RR-A-type family</fullName>
    </submittedName>
</protein>
<evidence type="ECO:0000256" key="5">
    <source>
        <dbReference type="ARBA" id="ARBA00023242"/>
    </source>
</evidence>
<proteinExistence type="predicted"/>
<dbReference type="EMBL" id="PSQE01000005">
    <property type="protein sequence ID" value="RHN55860.1"/>
    <property type="molecule type" value="Genomic_DNA"/>
</dbReference>
<comment type="caution">
    <text evidence="9">The sequence shown here is derived from an EMBL/GenBank/DDBJ whole genome shotgun (WGS) entry which is preliminary data.</text>
</comment>
<feature type="modified residue" description="4-aspartylphosphate" evidence="6">
    <location>
        <position position="65"/>
    </location>
</feature>
<reference evidence="9" key="1">
    <citation type="journal article" date="2018" name="Nat. Plants">
        <title>Whole-genome landscape of Medicago truncatula symbiotic genes.</title>
        <authorList>
            <person name="Pecrix Y."/>
            <person name="Gamas P."/>
            <person name="Carrere S."/>
        </authorList>
    </citation>
    <scope>NUCLEOTIDE SEQUENCE</scope>
    <source>
        <tissue evidence="9">Leaves</tissue>
    </source>
</reference>
<keyword evidence="2" id="KW-0902">Two-component regulatory system</keyword>
<organism evidence="9">
    <name type="scientific">Medicago truncatula</name>
    <name type="common">Barrel medic</name>
    <name type="synonym">Medicago tribuloides</name>
    <dbReference type="NCBI Taxonomy" id="3880"/>
    <lineage>
        <taxon>Eukaryota</taxon>
        <taxon>Viridiplantae</taxon>
        <taxon>Streptophyta</taxon>
        <taxon>Embryophyta</taxon>
        <taxon>Tracheophyta</taxon>
        <taxon>Spermatophyta</taxon>
        <taxon>Magnoliopsida</taxon>
        <taxon>eudicotyledons</taxon>
        <taxon>Gunneridae</taxon>
        <taxon>Pentapetalae</taxon>
        <taxon>rosids</taxon>
        <taxon>fabids</taxon>
        <taxon>Fabales</taxon>
        <taxon>Fabaceae</taxon>
        <taxon>Papilionoideae</taxon>
        <taxon>50 kb inversion clade</taxon>
        <taxon>NPAAA clade</taxon>
        <taxon>Hologalegina</taxon>
        <taxon>IRL clade</taxon>
        <taxon>Trifolieae</taxon>
        <taxon>Medicago</taxon>
    </lineage>
</organism>
<feature type="region of interest" description="Disordered" evidence="7">
    <location>
        <begin position="128"/>
        <end position="155"/>
    </location>
</feature>